<dbReference type="GO" id="GO:0016491">
    <property type="term" value="F:oxidoreductase activity"/>
    <property type="evidence" value="ECO:0007669"/>
    <property type="project" value="UniProtKB-KW"/>
</dbReference>
<keyword evidence="1" id="KW-0560">Oxidoreductase</keyword>
<dbReference type="InterPro" id="IPR050791">
    <property type="entry name" value="Aldo-Keto_reductase"/>
</dbReference>
<dbReference type="PANTHER" id="PTHR43625">
    <property type="entry name" value="AFLATOXIN B1 ALDEHYDE REDUCTASE"/>
    <property type="match status" value="1"/>
</dbReference>
<evidence type="ECO:0000313" key="3">
    <source>
        <dbReference type="EMBL" id="BBX44162.1"/>
    </source>
</evidence>
<evidence type="ECO:0000313" key="4">
    <source>
        <dbReference type="Proteomes" id="UP000465866"/>
    </source>
</evidence>
<keyword evidence="4" id="KW-1185">Reference proteome</keyword>
<evidence type="ECO:0000259" key="2">
    <source>
        <dbReference type="Pfam" id="PF00248"/>
    </source>
</evidence>
<dbReference type="InterPro" id="IPR020471">
    <property type="entry name" value="AKR"/>
</dbReference>
<protein>
    <submittedName>
        <fullName evidence="3">Aldo/keto reductase</fullName>
    </submittedName>
</protein>
<evidence type="ECO:0000256" key="1">
    <source>
        <dbReference type="ARBA" id="ARBA00023002"/>
    </source>
</evidence>
<dbReference type="GO" id="GO:0005737">
    <property type="term" value="C:cytoplasm"/>
    <property type="evidence" value="ECO:0007669"/>
    <property type="project" value="TreeGrafter"/>
</dbReference>
<dbReference type="AlphaFoldDB" id="A0A7I7KS39"/>
<dbReference type="SUPFAM" id="SSF51430">
    <property type="entry name" value="NAD(P)-linked oxidoreductase"/>
    <property type="match status" value="1"/>
</dbReference>
<dbReference type="InterPro" id="IPR023210">
    <property type="entry name" value="NADP_OxRdtase_dom"/>
</dbReference>
<gene>
    <name evidence="3" type="ORF">MCOO_01770</name>
</gene>
<dbReference type="CDD" id="cd19078">
    <property type="entry name" value="AKR_AKR13C1_2"/>
    <property type="match status" value="1"/>
</dbReference>
<dbReference type="RefSeq" id="WP_163774467.1">
    <property type="nucleotide sequence ID" value="NZ_AP022569.1"/>
</dbReference>
<dbReference type="PRINTS" id="PR00069">
    <property type="entry name" value="ALDKETRDTASE"/>
</dbReference>
<accession>A0A7I7KS39</accession>
<dbReference type="EMBL" id="AP022569">
    <property type="protein sequence ID" value="BBX44162.1"/>
    <property type="molecule type" value="Genomic_DNA"/>
</dbReference>
<reference evidence="3 4" key="1">
    <citation type="journal article" date="2019" name="Emerg. Microbes Infect.">
        <title>Comprehensive subspecies identification of 175 nontuberculous mycobacteria species based on 7547 genomic profiles.</title>
        <authorList>
            <person name="Matsumoto Y."/>
            <person name="Kinjo T."/>
            <person name="Motooka D."/>
            <person name="Nabeya D."/>
            <person name="Jung N."/>
            <person name="Uechi K."/>
            <person name="Horii T."/>
            <person name="Iida T."/>
            <person name="Fujita J."/>
            <person name="Nakamura S."/>
        </authorList>
    </citation>
    <scope>NUCLEOTIDE SEQUENCE [LARGE SCALE GENOMIC DNA]</scope>
    <source>
        <strain evidence="3 4">JCM 12404</strain>
    </source>
</reference>
<dbReference type="Pfam" id="PF00248">
    <property type="entry name" value="Aldo_ket_red"/>
    <property type="match status" value="1"/>
</dbReference>
<proteinExistence type="predicted"/>
<sequence>MDKRTLGQNLEVSAIGLGCMGMSRGFGPSGPTAEMIAVIRAAVERGVTFFDTAEAYGDNEILVGEALAPFAGQVVIATKFGFKFGADGNIVGLDSRPEHISEVTDNSLRRLGVESIDLLYQHRVDPDVPIEDVAGTVKELIQNGKVKHFGMSEASAQTIRRAHAVQPVTAVQSEYSLWWREPETEILPTLAELGIGFVPYSPLGKGFLTGSISESTQFDSSDIRSSIPRFAADVRDANRAVVDLLQTIADRKGATPGQIALAWLLAQRPWIAPIPGTRRLERLEENLAAADVELTADDLSEIDAASAAIEVQGARYPSFMQKLIGR</sequence>
<dbReference type="InterPro" id="IPR036812">
    <property type="entry name" value="NAD(P)_OxRdtase_dom_sf"/>
</dbReference>
<dbReference type="Gene3D" id="3.20.20.100">
    <property type="entry name" value="NADP-dependent oxidoreductase domain"/>
    <property type="match status" value="1"/>
</dbReference>
<dbReference type="PANTHER" id="PTHR43625:SF77">
    <property type="entry name" value="ALDO-KETO REDUCTASE"/>
    <property type="match status" value="1"/>
</dbReference>
<name>A0A7I7KS39_9MYCO</name>
<feature type="domain" description="NADP-dependent oxidoreductase" evidence="2">
    <location>
        <begin position="15"/>
        <end position="305"/>
    </location>
</feature>
<organism evidence="3 4">
    <name type="scientific">Mycobacterium cookii</name>
    <dbReference type="NCBI Taxonomy" id="1775"/>
    <lineage>
        <taxon>Bacteria</taxon>
        <taxon>Bacillati</taxon>
        <taxon>Actinomycetota</taxon>
        <taxon>Actinomycetes</taxon>
        <taxon>Mycobacteriales</taxon>
        <taxon>Mycobacteriaceae</taxon>
        <taxon>Mycobacterium</taxon>
    </lineage>
</organism>
<dbReference type="Proteomes" id="UP000465866">
    <property type="component" value="Chromosome"/>
</dbReference>
<dbReference type="KEGG" id="mcoo:MCOO_01770"/>